<feature type="transmembrane region" description="Helical" evidence="1">
    <location>
        <begin position="64"/>
        <end position="90"/>
    </location>
</feature>
<dbReference type="AlphaFoldDB" id="A0A1G2EDF3"/>
<proteinExistence type="predicted"/>
<feature type="transmembrane region" description="Helical" evidence="1">
    <location>
        <begin position="142"/>
        <end position="162"/>
    </location>
</feature>
<gene>
    <name evidence="2" type="ORF">A3A08_02375</name>
</gene>
<organism evidence="2 3">
    <name type="scientific">Candidatus Nealsonbacteria bacterium RIFCSPLOWO2_01_FULL_41_9</name>
    <dbReference type="NCBI Taxonomy" id="1801671"/>
    <lineage>
        <taxon>Bacteria</taxon>
        <taxon>Candidatus Nealsoniibacteriota</taxon>
    </lineage>
</organism>
<evidence type="ECO:0000313" key="3">
    <source>
        <dbReference type="Proteomes" id="UP000176406"/>
    </source>
</evidence>
<evidence type="ECO:0000313" key="2">
    <source>
        <dbReference type="EMBL" id="OGZ23330.1"/>
    </source>
</evidence>
<keyword evidence="1" id="KW-1133">Transmembrane helix</keyword>
<protein>
    <submittedName>
        <fullName evidence="2">Uncharacterized protein</fullName>
    </submittedName>
</protein>
<keyword evidence="1" id="KW-0812">Transmembrane</keyword>
<keyword evidence="1" id="KW-0472">Membrane</keyword>
<name>A0A1G2EDF3_9BACT</name>
<comment type="caution">
    <text evidence="2">The sequence shown here is derived from an EMBL/GenBank/DDBJ whole genome shotgun (WGS) entry which is preliminary data.</text>
</comment>
<evidence type="ECO:0000256" key="1">
    <source>
        <dbReference type="SAM" id="Phobius"/>
    </source>
</evidence>
<sequence length="168" mass="19511">MEEQSIKSEQNLLTKSCRIFSFLNFFLMLAIFILVFSNLIGINLPKYYPLLYVWSILPLKGPSMGFFSAVGFAVSLALPLSLIFYLAAPYLQKYLEIRFKTFKNLSTAFVIVGIFYFIAKEWKEWGIEKTGLADSRFFNAEMLFFLIILGLFLIFFALLLILEKKIFE</sequence>
<dbReference type="EMBL" id="MHMG01000019">
    <property type="protein sequence ID" value="OGZ23330.1"/>
    <property type="molecule type" value="Genomic_DNA"/>
</dbReference>
<accession>A0A1G2EDF3</accession>
<feature type="transmembrane region" description="Helical" evidence="1">
    <location>
        <begin position="21"/>
        <end position="44"/>
    </location>
</feature>
<feature type="transmembrane region" description="Helical" evidence="1">
    <location>
        <begin position="102"/>
        <end position="119"/>
    </location>
</feature>
<reference evidence="2 3" key="1">
    <citation type="journal article" date="2016" name="Nat. Commun.">
        <title>Thousands of microbial genomes shed light on interconnected biogeochemical processes in an aquifer system.</title>
        <authorList>
            <person name="Anantharaman K."/>
            <person name="Brown C.T."/>
            <person name="Hug L.A."/>
            <person name="Sharon I."/>
            <person name="Castelle C.J."/>
            <person name="Probst A.J."/>
            <person name="Thomas B.C."/>
            <person name="Singh A."/>
            <person name="Wilkins M.J."/>
            <person name="Karaoz U."/>
            <person name="Brodie E.L."/>
            <person name="Williams K.H."/>
            <person name="Hubbard S.S."/>
            <person name="Banfield J.F."/>
        </authorList>
    </citation>
    <scope>NUCLEOTIDE SEQUENCE [LARGE SCALE GENOMIC DNA]</scope>
</reference>
<dbReference type="Proteomes" id="UP000176406">
    <property type="component" value="Unassembled WGS sequence"/>
</dbReference>